<dbReference type="AlphaFoldDB" id="A0A239B9M0"/>
<keyword evidence="2" id="KW-1185">Reference proteome</keyword>
<reference evidence="2" key="1">
    <citation type="submission" date="2017-06" db="EMBL/GenBank/DDBJ databases">
        <authorList>
            <person name="Varghese N."/>
            <person name="Submissions S."/>
        </authorList>
    </citation>
    <scope>NUCLEOTIDE SEQUENCE [LARGE SCALE GENOMIC DNA]</scope>
    <source>
        <strain evidence="2">5C</strain>
    </source>
</reference>
<accession>A0A239B9M0</accession>
<protein>
    <submittedName>
        <fullName evidence="1">Uncharacterized protein</fullName>
    </submittedName>
</protein>
<proteinExistence type="predicted"/>
<evidence type="ECO:0000313" key="1">
    <source>
        <dbReference type="EMBL" id="SNS04636.1"/>
    </source>
</evidence>
<organism evidence="1 2">
    <name type="scientific">Belliella buryatensis</name>
    <dbReference type="NCBI Taxonomy" id="1500549"/>
    <lineage>
        <taxon>Bacteria</taxon>
        <taxon>Pseudomonadati</taxon>
        <taxon>Bacteroidota</taxon>
        <taxon>Cytophagia</taxon>
        <taxon>Cytophagales</taxon>
        <taxon>Cyclobacteriaceae</taxon>
        <taxon>Belliella</taxon>
    </lineage>
</organism>
<sequence>MFFEKLFTKIQFYQSINMKKHLLLANHIWKFNFC</sequence>
<gene>
    <name evidence="1" type="ORF">SAMN06295967_102229</name>
</gene>
<evidence type="ECO:0000313" key="2">
    <source>
        <dbReference type="Proteomes" id="UP000198480"/>
    </source>
</evidence>
<dbReference type="Proteomes" id="UP000198480">
    <property type="component" value="Unassembled WGS sequence"/>
</dbReference>
<dbReference type="EMBL" id="FZOK01000002">
    <property type="protein sequence ID" value="SNS04636.1"/>
    <property type="molecule type" value="Genomic_DNA"/>
</dbReference>
<name>A0A239B9M0_9BACT</name>